<dbReference type="Pfam" id="PF07963">
    <property type="entry name" value="N_methyl"/>
    <property type="match status" value="1"/>
</dbReference>
<dbReference type="NCBIfam" id="TIGR02532">
    <property type="entry name" value="IV_pilin_GFxxxE"/>
    <property type="match status" value="1"/>
</dbReference>
<evidence type="ECO:0000313" key="2">
    <source>
        <dbReference type="EMBL" id="GAT32626.1"/>
    </source>
</evidence>
<dbReference type="Proteomes" id="UP000076023">
    <property type="component" value="Unassembled WGS sequence"/>
</dbReference>
<dbReference type="AlphaFoldDB" id="A0A146G7I3"/>
<proteinExistence type="predicted"/>
<evidence type="ECO:0000256" key="1">
    <source>
        <dbReference type="SAM" id="Phobius"/>
    </source>
</evidence>
<gene>
    <name evidence="2" type="ORF">TSACC_21025</name>
</gene>
<keyword evidence="1" id="KW-1133">Transmembrane helix</keyword>
<keyword evidence="1" id="KW-0472">Membrane</keyword>
<dbReference type="InParanoid" id="A0A146G7I3"/>
<dbReference type="EMBL" id="BDCO01000002">
    <property type="protein sequence ID" value="GAT32626.1"/>
    <property type="molecule type" value="Genomic_DNA"/>
</dbReference>
<keyword evidence="3" id="KW-1185">Reference proteome</keyword>
<sequence length="277" mass="29394">MPRKVRAFTLIEVLASLAVMALMLVFLQQIINGTMAASRRAHQQANSSLAAQSTLDTLGNDLSNLVTANGATVFVKEDADRNISIAFLTRTRRSVNAPDTTRYMAVLYQKVNNQIVRSNWPVTWSDTDVAKAATTRPAGCLESIVADNIIGFQGAFLTNDGSVAQFTSGGDWTAATTTQGQVPAGQFKALVLAPGGNEFATASQPYVRSLVVAVAALDDQSAQLAKVSDLATTLGTPSQGQTPQQHWNTILSGGHMNGVPDPVVSSLRTAETTFLLK</sequence>
<dbReference type="STRING" id="690879.TSACC_21025"/>
<reference evidence="3" key="1">
    <citation type="journal article" date="2017" name="Genome Announc.">
        <title>Draft Genome Sequence of Terrimicrobium sacchariphilum NM-5T, a Facultative Anaerobic Soil Bacterium of the Class Spartobacteria.</title>
        <authorList>
            <person name="Qiu Y.L."/>
            <person name="Tourlousse D.M."/>
            <person name="Matsuura N."/>
            <person name="Ohashi A."/>
            <person name="Sekiguchi Y."/>
        </authorList>
    </citation>
    <scope>NUCLEOTIDE SEQUENCE [LARGE SCALE GENOMIC DNA]</scope>
    <source>
        <strain evidence="3">NM-5</strain>
    </source>
</reference>
<organism evidence="2 3">
    <name type="scientific">Terrimicrobium sacchariphilum</name>
    <dbReference type="NCBI Taxonomy" id="690879"/>
    <lineage>
        <taxon>Bacteria</taxon>
        <taxon>Pseudomonadati</taxon>
        <taxon>Verrucomicrobiota</taxon>
        <taxon>Terrimicrobiia</taxon>
        <taxon>Terrimicrobiales</taxon>
        <taxon>Terrimicrobiaceae</taxon>
        <taxon>Terrimicrobium</taxon>
    </lineage>
</organism>
<keyword evidence="1" id="KW-0812">Transmembrane</keyword>
<comment type="caution">
    <text evidence="2">The sequence shown here is derived from an EMBL/GenBank/DDBJ whole genome shotgun (WGS) entry which is preliminary data.</text>
</comment>
<feature type="transmembrane region" description="Helical" evidence="1">
    <location>
        <begin position="7"/>
        <end position="27"/>
    </location>
</feature>
<evidence type="ECO:0000313" key="3">
    <source>
        <dbReference type="Proteomes" id="UP000076023"/>
    </source>
</evidence>
<name>A0A146G7I3_TERSA</name>
<dbReference type="InterPro" id="IPR012902">
    <property type="entry name" value="N_methyl_site"/>
</dbReference>
<accession>A0A146G7I3</accession>
<protein>
    <submittedName>
        <fullName evidence="2">Prepilin-type N-terminal cleavage/methylation domain-containing protein</fullName>
    </submittedName>
</protein>